<keyword evidence="3" id="KW-1185">Reference proteome</keyword>
<evidence type="ECO:0000313" key="2">
    <source>
        <dbReference type="EMBL" id="MFC5992706.1"/>
    </source>
</evidence>
<evidence type="ECO:0000313" key="3">
    <source>
        <dbReference type="Proteomes" id="UP001596302"/>
    </source>
</evidence>
<dbReference type="RefSeq" id="WP_379581519.1">
    <property type="nucleotide sequence ID" value="NZ_JBHSQW010000001.1"/>
</dbReference>
<dbReference type="Proteomes" id="UP001596302">
    <property type="component" value="Unassembled WGS sequence"/>
</dbReference>
<name>A0ABW1IW49_9PSEU</name>
<comment type="caution">
    <text evidence="2">The sequence shown here is derived from an EMBL/GenBank/DDBJ whole genome shotgun (WGS) entry which is preliminary data.</text>
</comment>
<dbReference type="EMBL" id="JBHSQW010000001">
    <property type="protein sequence ID" value="MFC5992706.1"/>
    <property type="molecule type" value="Genomic_DNA"/>
</dbReference>
<protein>
    <recommendedName>
        <fullName evidence="4">WXG100 family type VII secretion target</fullName>
    </recommendedName>
</protein>
<evidence type="ECO:0008006" key="4">
    <source>
        <dbReference type="Google" id="ProtNLM"/>
    </source>
</evidence>
<evidence type="ECO:0000256" key="1">
    <source>
        <dbReference type="SAM" id="MobiDB-lite"/>
    </source>
</evidence>
<organism evidence="2 3">
    <name type="scientific">Pseudonocardia hispaniensis</name>
    <dbReference type="NCBI Taxonomy" id="904933"/>
    <lineage>
        <taxon>Bacteria</taxon>
        <taxon>Bacillati</taxon>
        <taxon>Actinomycetota</taxon>
        <taxon>Actinomycetes</taxon>
        <taxon>Pseudonocardiales</taxon>
        <taxon>Pseudonocardiaceae</taxon>
        <taxon>Pseudonocardia</taxon>
    </lineage>
</organism>
<feature type="region of interest" description="Disordered" evidence="1">
    <location>
        <begin position="93"/>
        <end position="135"/>
    </location>
</feature>
<proteinExistence type="predicted"/>
<gene>
    <name evidence="2" type="ORF">ACFQE5_00610</name>
</gene>
<sequence length="135" mass="14840">MSVPQDEPAAMLAAFEQVEEWLDDLVDLLDDGMREIRRLLTAVAEDWPDARGREWCSQADHLHRGLEREWDLGLELSRAVGRMADEIGAAVAQAQAETRPGQPEGIRLGGTEGSRVGDRSGVWIATLPDPDAPAR</sequence>
<accession>A0ABW1IW49</accession>
<reference evidence="3" key="1">
    <citation type="journal article" date="2019" name="Int. J. Syst. Evol. Microbiol.">
        <title>The Global Catalogue of Microorganisms (GCM) 10K type strain sequencing project: providing services to taxonomists for standard genome sequencing and annotation.</title>
        <authorList>
            <consortium name="The Broad Institute Genomics Platform"/>
            <consortium name="The Broad Institute Genome Sequencing Center for Infectious Disease"/>
            <person name="Wu L."/>
            <person name="Ma J."/>
        </authorList>
    </citation>
    <scope>NUCLEOTIDE SEQUENCE [LARGE SCALE GENOMIC DNA]</scope>
    <source>
        <strain evidence="3">CCM 8391</strain>
    </source>
</reference>